<evidence type="ECO:0000313" key="1">
    <source>
        <dbReference type="EMBL" id="TNN81598.1"/>
    </source>
</evidence>
<dbReference type="Proteomes" id="UP000314294">
    <property type="component" value="Unassembled WGS sequence"/>
</dbReference>
<reference evidence="1 2" key="1">
    <citation type="submission" date="2019-03" db="EMBL/GenBank/DDBJ databases">
        <title>First draft genome of Liparis tanakae, snailfish: a comprehensive survey of snailfish specific genes.</title>
        <authorList>
            <person name="Kim W."/>
            <person name="Song I."/>
            <person name="Jeong J.-H."/>
            <person name="Kim D."/>
            <person name="Kim S."/>
            <person name="Ryu S."/>
            <person name="Song J.Y."/>
            <person name="Lee S.K."/>
        </authorList>
    </citation>
    <scope>NUCLEOTIDE SEQUENCE [LARGE SCALE GENOMIC DNA]</scope>
    <source>
        <tissue evidence="1">Muscle</tissue>
    </source>
</reference>
<dbReference type="AlphaFoldDB" id="A0A4Z2IVR1"/>
<sequence length="135" mass="14733">MLASVQHAHFSTAPPPFTLHGIMDRSAELFDTNVELPAEHYSVRTKLSSACNFKSKMASLTCFSKSRSLFLGTSRAGNRSPISPMNTGMSSVTILGMLKSLRARISTWSSARPGSPLFREPATTRTDLMALRPQS</sequence>
<dbReference type="EMBL" id="SRLO01000045">
    <property type="protein sequence ID" value="TNN81598.1"/>
    <property type="molecule type" value="Genomic_DNA"/>
</dbReference>
<keyword evidence="2" id="KW-1185">Reference proteome</keyword>
<comment type="caution">
    <text evidence="1">The sequence shown here is derived from an EMBL/GenBank/DDBJ whole genome shotgun (WGS) entry which is preliminary data.</text>
</comment>
<accession>A0A4Z2IVR1</accession>
<protein>
    <submittedName>
        <fullName evidence="1">Uncharacterized protein</fullName>
    </submittedName>
</protein>
<proteinExistence type="predicted"/>
<gene>
    <name evidence="1" type="ORF">EYF80_008044</name>
</gene>
<organism evidence="1 2">
    <name type="scientific">Liparis tanakae</name>
    <name type="common">Tanaka's snailfish</name>
    <dbReference type="NCBI Taxonomy" id="230148"/>
    <lineage>
        <taxon>Eukaryota</taxon>
        <taxon>Metazoa</taxon>
        <taxon>Chordata</taxon>
        <taxon>Craniata</taxon>
        <taxon>Vertebrata</taxon>
        <taxon>Euteleostomi</taxon>
        <taxon>Actinopterygii</taxon>
        <taxon>Neopterygii</taxon>
        <taxon>Teleostei</taxon>
        <taxon>Neoteleostei</taxon>
        <taxon>Acanthomorphata</taxon>
        <taxon>Eupercaria</taxon>
        <taxon>Perciformes</taxon>
        <taxon>Cottioidei</taxon>
        <taxon>Cottales</taxon>
        <taxon>Liparidae</taxon>
        <taxon>Liparis</taxon>
    </lineage>
</organism>
<name>A0A4Z2IVR1_9TELE</name>
<evidence type="ECO:0000313" key="2">
    <source>
        <dbReference type="Proteomes" id="UP000314294"/>
    </source>
</evidence>